<keyword evidence="2" id="KW-1185">Reference proteome</keyword>
<gene>
    <name evidence="1" type="ORF">ONZ43_g93</name>
</gene>
<protein>
    <submittedName>
        <fullName evidence="1">Uncharacterized protein</fullName>
    </submittedName>
</protein>
<proteinExistence type="predicted"/>
<accession>A0ACC2J9E4</accession>
<sequence length="201" mass="22015">MCSVCITNASLVDGEQVLAENLPNRNALLEQHVDAYPQEKEPLQDTATDIQRTRRQPTGKDFNPIGHVALEIHDPNQDAALGLPPNTVWVHQLYISSALRGGGYGVATMAKAEAIAAQEPMKGKWAALDTLARQVRTKAGDAGPIDVKTGSIMPIISKEEWYARQGYETYKQGPGYSYQTQDGHSIQLHVSYMKKKIEGGV</sequence>
<name>A0ACC2J9E4_9PEZI</name>
<evidence type="ECO:0000313" key="2">
    <source>
        <dbReference type="Proteomes" id="UP001153334"/>
    </source>
</evidence>
<reference evidence="1" key="1">
    <citation type="submission" date="2022-11" db="EMBL/GenBank/DDBJ databases">
        <title>Genome Sequence of Nemania bipapillata.</title>
        <authorList>
            <person name="Buettner E."/>
        </authorList>
    </citation>
    <scope>NUCLEOTIDE SEQUENCE</scope>
    <source>
        <strain evidence="1">CP14</strain>
    </source>
</reference>
<evidence type="ECO:0000313" key="1">
    <source>
        <dbReference type="EMBL" id="KAJ8124114.1"/>
    </source>
</evidence>
<organism evidence="1 2">
    <name type="scientific">Nemania bipapillata</name>
    <dbReference type="NCBI Taxonomy" id="110536"/>
    <lineage>
        <taxon>Eukaryota</taxon>
        <taxon>Fungi</taxon>
        <taxon>Dikarya</taxon>
        <taxon>Ascomycota</taxon>
        <taxon>Pezizomycotina</taxon>
        <taxon>Sordariomycetes</taxon>
        <taxon>Xylariomycetidae</taxon>
        <taxon>Xylariales</taxon>
        <taxon>Xylariaceae</taxon>
        <taxon>Nemania</taxon>
    </lineage>
</organism>
<dbReference type="EMBL" id="JAPESX010000009">
    <property type="protein sequence ID" value="KAJ8124114.1"/>
    <property type="molecule type" value="Genomic_DNA"/>
</dbReference>
<dbReference type="Proteomes" id="UP001153334">
    <property type="component" value="Unassembled WGS sequence"/>
</dbReference>
<comment type="caution">
    <text evidence="1">The sequence shown here is derived from an EMBL/GenBank/DDBJ whole genome shotgun (WGS) entry which is preliminary data.</text>
</comment>